<dbReference type="Proteomes" id="UP000289703">
    <property type="component" value="Unassembled WGS sequence"/>
</dbReference>
<evidence type="ECO:0000313" key="2">
    <source>
        <dbReference type="EMBL" id="RXQ91573.1"/>
    </source>
</evidence>
<dbReference type="InterPro" id="IPR008207">
    <property type="entry name" value="Sig_transdc_His_kin_Hpt_dom"/>
</dbReference>
<feature type="domain" description="HPt" evidence="1">
    <location>
        <begin position="26"/>
        <end position="89"/>
    </location>
</feature>
<dbReference type="RefSeq" id="WP_129255026.1">
    <property type="nucleotide sequence ID" value="NZ_SAXA01000011.1"/>
</dbReference>
<evidence type="ECO:0000259" key="1">
    <source>
        <dbReference type="Pfam" id="PF01627"/>
    </source>
</evidence>
<dbReference type="EMBL" id="SAXA01000011">
    <property type="protein sequence ID" value="RXQ91573.1"/>
    <property type="molecule type" value="Genomic_DNA"/>
</dbReference>
<dbReference type="InterPro" id="IPR036641">
    <property type="entry name" value="HPT_dom_sf"/>
</dbReference>
<accession>A0A4Q1JJV2</accession>
<evidence type="ECO:0000313" key="3">
    <source>
        <dbReference type="Proteomes" id="UP000289703"/>
    </source>
</evidence>
<dbReference type="SUPFAM" id="SSF47226">
    <property type="entry name" value="Histidine-containing phosphotransfer domain, HPT domain"/>
    <property type="match status" value="1"/>
</dbReference>
<name>A0A4Q1JJV2_9BACT</name>
<dbReference type="GO" id="GO:0000160">
    <property type="term" value="P:phosphorelay signal transduction system"/>
    <property type="evidence" value="ECO:0007669"/>
    <property type="project" value="InterPro"/>
</dbReference>
<organism evidence="2 3">
    <name type="scientific">Ancylomarina salipaludis</name>
    <dbReference type="NCBI Taxonomy" id="2501299"/>
    <lineage>
        <taxon>Bacteria</taxon>
        <taxon>Pseudomonadati</taxon>
        <taxon>Bacteroidota</taxon>
        <taxon>Bacteroidia</taxon>
        <taxon>Marinilabiliales</taxon>
        <taxon>Marinifilaceae</taxon>
        <taxon>Ancylomarina</taxon>
    </lineage>
</organism>
<dbReference type="OrthoDB" id="959692at2"/>
<dbReference type="Gene3D" id="1.20.120.160">
    <property type="entry name" value="HPT domain"/>
    <property type="match status" value="1"/>
</dbReference>
<keyword evidence="3" id="KW-1185">Reference proteome</keyword>
<dbReference type="AlphaFoldDB" id="A0A4Q1JJV2"/>
<sequence length="151" mass="17708">MDSSTQIIDLAYLKEMSGNNKDIMVEMVEIFIEQYPEFTEGISNYFENKQWTQLGAITHKAKSSFRIMGMSELGDCLEKIEHYSKGNQKVILQNIIKNNHKLDDEDLKVWNNIQYEDINDINLEYIPELIHYFLTQSPKAITELEKALREL</sequence>
<protein>
    <submittedName>
        <fullName evidence="2">Hpt domain-containing protein</fullName>
    </submittedName>
</protein>
<gene>
    <name evidence="2" type="ORF">EO244_12580</name>
</gene>
<dbReference type="Pfam" id="PF01627">
    <property type="entry name" value="Hpt"/>
    <property type="match status" value="1"/>
</dbReference>
<proteinExistence type="predicted"/>
<reference evidence="2 3" key="1">
    <citation type="submission" date="2019-01" db="EMBL/GenBank/DDBJ databases">
        <title>Ancylomarina salipaludis sp. nov., isolated from a salt marsh.</title>
        <authorList>
            <person name="Yoon J.-H."/>
        </authorList>
    </citation>
    <scope>NUCLEOTIDE SEQUENCE [LARGE SCALE GENOMIC DNA]</scope>
    <source>
        <strain evidence="2 3">SHSM-M15</strain>
    </source>
</reference>
<comment type="caution">
    <text evidence="2">The sequence shown here is derived from an EMBL/GenBank/DDBJ whole genome shotgun (WGS) entry which is preliminary data.</text>
</comment>
<dbReference type="GO" id="GO:0004672">
    <property type="term" value="F:protein kinase activity"/>
    <property type="evidence" value="ECO:0007669"/>
    <property type="project" value="UniProtKB-ARBA"/>
</dbReference>